<dbReference type="PANTHER" id="PTHR34448">
    <property type="entry name" value="AMINOPEPTIDASE"/>
    <property type="match status" value="1"/>
</dbReference>
<organism evidence="2">
    <name type="scientific">marine sediment metagenome</name>
    <dbReference type="NCBI Taxonomy" id="412755"/>
    <lineage>
        <taxon>unclassified sequences</taxon>
        <taxon>metagenomes</taxon>
        <taxon>ecological metagenomes</taxon>
    </lineage>
</organism>
<dbReference type="InterPro" id="IPR058739">
    <property type="entry name" value="NicX"/>
</dbReference>
<evidence type="ECO:0008006" key="3">
    <source>
        <dbReference type="Google" id="ProtNLM"/>
    </source>
</evidence>
<dbReference type="SUPFAM" id="SSF144052">
    <property type="entry name" value="Thermophilic metalloprotease-like"/>
    <property type="match status" value="1"/>
</dbReference>
<dbReference type="GO" id="GO:0046872">
    <property type="term" value="F:metal ion binding"/>
    <property type="evidence" value="ECO:0007669"/>
    <property type="project" value="UniProtKB-KW"/>
</dbReference>
<gene>
    <name evidence="2" type="ORF">LCGC14_0519580</name>
</gene>
<dbReference type="InterPro" id="IPR052170">
    <property type="entry name" value="M29_Exopeptidase"/>
</dbReference>
<keyword evidence="1" id="KW-0479">Metal-binding</keyword>
<dbReference type="AlphaFoldDB" id="A0A0F9V726"/>
<evidence type="ECO:0000256" key="1">
    <source>
        <dbReference type="ARBA" id="ARBA00022723"/>
    </source>
</evidence>
<sequence>MTMDLLSTCSRILNFCLGLGQEREKEKLLVLFDKSTLELAESFERAGRELQGKTHIHELSFGQKHENFPEKAIQVLEDSTEEDAIIILSSVNLIYNLQLHTVISPFTRLKSITARTLYLPPIPIESLNRIMSVNLPEYLEYQELVLNAFKNITKIELRTDGGTEATFRCRTFGYNPYRALNPGSQALFHLGEVWTAIIEDSTEGTLVYDTCLGMGKIHSKLIFQISRGRISSHEIVGKADPVIKTFLKEMFKADEHALIPAELGIGLNPQAQISGCIMEDEMVKGTCHIDFGDNIAFGGANKSNFHGGGIMRNPVLMGNGEKKIEKGQLRLK</sequence>
<dbReference type="PANTHER" id="PTHR34448:SF1">
    <property type="entry name" value="BLL6088 PROTEIN"/>
    <property type="match status" value="1"/>
</dbReference>
<comment type="caution">
    <text evidence="2">The sequence shown here is derived from an EMBL/GenBank/DDBJ whole genome shotgun (WGS) entry which is preliminary data.</text>
</comment>
<dbReference type="EMBL" id="LAZR01000650">
    <property type="protein sequence ID" value="KKN61683.1"/>
    <property type="molecule type" value="Genomic_DNA"/>
</dbReference>
<protein>
    <recommendedName>
        <fullName evidence="3">Leucyl aminopeptidase</fullName>
    </recommendedName>
</protein>
<proteinExistence type="predicted"/>
<evidence type="ECO:0000313" key="2">
    <source>
        <dbReference type="EMBL" id="KKN61683.1"/>
    </source>
</evidence>
<accession>A0A0F9V726</accession>
<dbReference type="Pfam" id="PF26233">
    <property type="entry name" value="NicX"/>
    <property type="match status" value="1"/>
</dbReference>
<name>A0A0F9V726_9ZZZZ</name>
<reference evidence="2" key="1">
    <citation type="journal article" date="2015" name="Nature">
        <title>Complex archaea that bridge the gap between prokaryotes and eukaryotes.</title>
        <authorList>
            <person name="Spang A."/>
            <person name="Saw J.H."/>
            <person name="Jorgensen S.L."/>
            <person name="Zaremba-Niedzwiedzka K."/>
            <person name="Martijn J."/>
            <person name="Lind A.E."/>
            <person name="van Eijk R."/>
            <person name="Schleper C."/>
            <person name="Guy L."/>
            <person name="Ettema T.J."/>
        </authorList>
    </citation>
    <scope>NUCLEOTIDE SEQUENCE</scope>
</reference>